<dbReference type="Pfam" id="PF13470">
    <property type="entry name" value="PIN_3"/>
    <property type="match status" value="1"/>
</dbReference>
<dbReference type="InterPro" id="IPR058652">
    <property type="entry name" value="VapC50_C"/>
</dbReference>
<evidence type="ECO:0000313" key="4">
    <source>
        <dbReference type="Proteomes" id="UP000559860"/>
    </source>
</evidence>
<feature type="domain" description="VapC50 C-terminal" evidence="2">
    <location>
        <begin position="128"/>
        <end position="182"/>
    </location>
</feature>
<dbReference type="EMBL" id="JABEQD010000001">
    <property type="protein sequence ID" value="MBB2167251.1"/>
    <property type="molecule type" value="Genomic_DNA"/>
</dbReference>
<evidence type="ECO:0000259" key="2">
    <source>
        <dbReference type="Pfam" id="PF26343"/>
    </source>
</evidence>
<comment type="caution">
    <text evidence="3">The sequence shown here is derived from an EMBL/GenBank/DDBJ whole genome shotgun (WGS) entry which is preliminary data.</text>
</comment>
<evidence type="ECO:0000313" key="3">
    <source>
        <dbReference type="EMBL" id="MBB2167251.1"/>
    </source>
</evidence>
<dbReference type="RefSeq" id="WP_182984881.1">
    <property type="nucleotide sequence ID" value="NZ_JABEQD010000001.1"/>
</dbReference>
<gene>
    <name evidence="3" type="ORF">HLH36_02575</name>
</gene>
<dbReference type="Proteomes" id="UP000559860">
    <property type="component" value="Unassembled WGS sequence"/>
</dbReference>
<evidence type="ECO:0000259" key="1">
    <source>
        <dbReference type="Pfam" id="PF13470"/>
    </source>
</evidence>
<reference evidence="3 4" key="1">
    <citation type="submission" date="2020-04" db="EMBL/GenBank/DDBJ databases">
        <title>Description of novel Gluconacetobacter.</title>
        <authorList>
            <person name="Sombolestani A."/>
        </authorList>
    </citation>
    <scope>NUCLEOTIDE SEQUENCE [LARGE SCALE GENOMIC DNA]</scope>
    <source>
        <strain evidence="3 4">LMG 27801</strain>
    </source>
</reference>
<keyword evidence="4" id="KW-1185">Reference proteome</keyword>
<sequence>MAFVALLDACVLYPAPLRDLLIRLGRTGLYRARWSDDIHDEWIRNVSIARPEIADKLATTRQRMDDAIEDALVTGYHDLIDGLSLPDPGDRHVLAAAIAGRADVIVTFNLKDFPAAALERYGIEALHPDIFVRHNLDLDPAMALAAVRDQRASLRNPPQAVDTFLDTLNRQGLPETVAYLRPWAEFL</sequence>
<dbReference type="Pfam" id="PF26343">
    <property type="entry name" value="VapC50_C"/>
    <property type="match status" value="1"/>
</dbReference>
<dbReference type="AlphaFoldDB" id="A0A7W4IQK9"/>
<protein>
    <submittedName>
        <fullName evidence="3">PIN domain-containing protein</fullName>
    </submittedName>
</protein>
<name>A0A7W4IQK9_9PROT</name>
<accession>A0A7W4IQK9</accession>
<feature type="domain" description="PIN" evidence="1">
    <location>
        <begin position="6"/>
        <end position="110"/>
    </location>
</feature>
<organism evidence="3 4">
    <name type="scientific">Gluconacetobacter aggeris</name>
    <dbReference type="NCBI Taxonomy" id="1286186"/>
    <lineage>
        <taxon>Bacteria</taxon>
        <taxon>Pseudomonadati</taxon>
        <taxon>Pseudomonadota</taxon>
        <taxon>Alphaproteobacteria</taxon>
        <taxon>Acetobacterales</taxon>
        <taxon>Acetobacteraceae</taxon>
        <taxon>Gluconacetobacter</taxon>
    </lineage>
</organism>
<proteinExistence type="predicted"/>
<dbReference type="InterPro" id="IPR002716">
    <property type="entry name" value="PIN_dom"/>
</dbReference>